<dbReference type="EMBL" id="JACVVK020000229">
    <property type="protein sequence ID" value="KAK7483289.1"/>
    <property type="molecule type" value="Genomic_DNA"/>
</dbReference>
<feature type="signal peptide" evidence="1">
    <location>
        <begin position="1"/>
        <end position="23"/>
    </location>
</feature>
<organism evidence="2 3">
    <name type="scientific">Batillaria attramentaria</name>
    <dbReference type="NCBI Taxonomy" id="370345"/>
    <lineage>
        <taxon>Eukaryota</taxon>
        <taxon>Metazoa</taxon>
        <taxon>Spiralia</taxon>
        <taxon>Lophotrochozoa</taxon>
        <taxon>Mollusca</taxon>
        <taxon>Gastropoda</taxon>
        <taxon>Caenogastropoda</taxon>
        <taxon>Sorbeoconcha</taxon>
        <taxon>Cerithioidea</taxon>
        <taxon>Batillariidae</taxon>
        <taxon>Batillaria</taxon>
    </lineage>
</organism>
<accession>A0ABD0K891</accession>
<feature type="chain" id="PRO_5044797230" evidence="1">
    <location>
        <begin position="24"/>
        <end position="67"/>
    </location>
</feature>
<evidence type="ECO:0000313" key="3">
    <source>
        <dbReference type="Proteomes" id="UP001519460"/>
    </source>
</evidence>
<keyword evidence="3" id="KW-1185">Reference proteome</keyword>
<dbReference type="AlphaFoldDB" id="A0ABD0K891"/>
<reference evidence="2 3" key="1">
    <citation type="journal article" date="2023" name="Sci. Data">
        <title>Genome assembly of the Korean intertidal mud-creeper Batillaria attramentaria.</title>
        <authorList>
            <person name="Patra A.K."/>
            <person name="Ho P.T."/>
            <person name="Jun S."/>
            <person name="Lee S.J."/>
            <person name="Kim Y."/>
            <person name="Won Y.J."/>
        </authorList>
    </citation>
    <scope>NUCLEOTIDE SEQUENCE [LARGE SCALE GENOMIC DNA]</scope>
    <source>
        <strain evidence="2">Wonlab-2016</strain>
    </source>
</reference>
<gene>
    <name evidence="2" type="ORF">BaRGS_00025456</name>
</gene>
<protein>
    <submittedName>
        <fullName evidence="2">Uncharacterized protein</fullName>
    </submittedName>
</protein>
<evidence type="ECO:0000313" key="2">
    <source>
        <dbReference type="EMBL" id="KAK7483289.1"/>
    </source>
</evidence>
<sequence>STKRCSGKILSLYLSALFPPVFTTPFFQSEHLGFISNYRHLTPSPDPKENDAADFSSHVYHLLPPNK</sequence>
<comment type="caution">
    <text evidence="2">The sequence shown here is derived from an EMBL/GenBank/DDBJ whole genome shotgun (WGS) entry which is preliminary data.</text>
</comment>
<dbReference type="Proteomes" id="UP001519460">
    <property type="component" value="Unassembled WGS sequence"/>
</dbReference>
<feature type="non-terminal residue" evidence="2">
    <location>
        <position position="1"/>
    </location>
</feature>
<evidence type="ECO:0000256" key="1">
    <source>
        <dbReference type="SAM" id="SignalP"/>
    </source>
</evidence>
<keyword evidence="1" id="KW-0732">Signal</keyword>
<proteinExistence type="predicted"/>
<name>A0ABD0K891_9CAEN</name>